<protein>
    <recommendedName>
        <fullName evidence="7">PUM-HD domain-containing protein</fullName>
    </recommendedName>
</protein>
<keyword evidence="4" id="KW-0810">Translation regulation</keyword>
<dbReference type="PANTHER" id="PTHR12537">
    <property type="entry name" value="RNA BINDING PROTEIN PUMILIO-RELATED"/>
    <property type="match status" value="1"/>
</dbReference>
<reference evidence="8" key="1">
    <citation type="submission" date="2018-11" db="EMBL/GenBank/DDBJ databases">
        <authorList>
            <consortium name="Genoscope - CEA"/>
            <person name="William W."/>
        </authorList>
    </citation>
    <scope>NUCLEOTIDE SEQUENCE</scope>
</reference>
<dbReference type="Pfam" id="PF00806">
    <property type="entry name" value="PUF"/>
    <property type="match status" value="4"/>
</dbReference>
<keyword evidence="5" id="KW-0694">RNA-binding</keyword>
<feature type="domain" description="PUM-HD" evidence="7">
    <location>
        <begin position="2"/>
        <end position="384"/>
    </location>
</feature>
<gene>
    <name evidence="8" type="ORF">BOLC3T13767H</name>
</gene>
<dbReference type="AlphaFoldDB" id="A0A3P6AT71"/>
<dbReference type="InterPro" id="IPR016024">
    <property type="entry name" value="ARM-type_fold"/>
</dbReference>
<evidence type="ECO:0000256" key="6">
    <source>
        <dbReference type="PROSITE-ProRule" id="PRU00317"/>
    </source>
</evidence>
<proteinExistence type="predicted"/>
<dbReference type="InterPro" id="IPR001313">
    <property type="entry name" value="Pumilio_RNA-bd_rpt"/>
</dbReference>
<evidence type="ECO:0000313" key="8">
    <source>
        <dbReference type="EMBL" id="VDC87281.1"/>
    </source>
</evidence>
<evidence type="ECO:0000256" key="1">
    <source>
        <dbReference type="ARBA" id="ARBA00004496"/>
    </source>
</evidence>
<dbReference type="PANTHER" id="PTHR12537:SF158">
    <property type="entry name" value="PUM-HD DOMAIN-CONTAINING PROTEIN"/>
    <property type="match status" value="1"/>
</dbReference>
<evidence type="ECO:0000256" key="5">
    <source>
        <dbReference type="ARBA" id="ARBA00022884"/>
    </source>
</evidence>
<evidence type="ECO:0000256" key="3">
    <source>
        <dbReference type="ARBA" id="ARBA00022737"/>
    </source>
</evidence>
<dbReference type="GO" id="GO:0005737">
    <property type="term" value="C:cytoplasm"/>
    <property type="evidence" value="ECO:0007669"/>
    <property type="project" value="UniProtKB-SubCell"/>
</dbReference>
<dbReference type="SMART" id="SM00025">
    <property type="entry name" value="Pumilio"/>
    <property type="match status" value="5"/>
</dbReference>
<evidence type="ECO:0000256" key="4">
    <source>
        <dbReference type="ARBA" id="ARBA00022845"/>
    </source>
</evidence>
<dbReference type="EMBL" id="LR031872">
    <property type="protein sequence ID" value="VDC87281.1"/>
    <property type="molecule type" value="Genomic_DNA"/>
</dbReference>
<keyword evidence="3" id="KW-0677">Repeat</keyword>
<name>A0A3P6AT71_BRAOL</name>
<feature type="repeat" description="Pumilio" evidence="6">
    <location>
        <begin position="282"/>
        <end position="319"/>
    </location>
</feature>
<dbReference type="Gene3D" id="1.25.10.10">
    <property type="entry name" value="Leucine-rich Repeat Variant"/>
    <property type="match status" value="2"/>
</dbReference>
<dbReference type="SUPFAM" id="SSF48371">
    <property type="entry name" value="ARM repeat"/>
    <property type="match status" value="2"/>
</dbReference>
<dbReference type="GO" id="GO:0003729">
    <property type="term" value="F:mRNA binding"/>
    <property type="evidence" value="ECO:0007669"/>
    <property type="project" value="TreeGrafter"/>
</dbReference>
<comment type="subcellular location">
    <subcellularLocation>
        <location evidence="1">Cytoplasm</location>
    </subcellularLocation>
</comment>
<dbReference type="InterPro" id="IPR011989">
    <property type="entry name" value="ARM-like"/>
</dbReference>
<feature type="repeat" description="Pumilio" evidence="6">
    <location>
        <begin position="108"/>
        <end position="150"/>
    </location>
</feature>
<dbReference type="PROSITE" id="PS50302">
    <property type="entry name" value="PUM"/>
    <property type="match status" value="2"/>
</dbReference>
<dbReference type="InterPro" id="IPR033133">
    <property type="entry name" value="PUM-HD"/>
</dbReference>
<organism evidence="8">
    <name type="scientific">Brassica oleracea</name>
    <name type="common">Wild cabbage</name>
    <dbReference type="NCBI Taxonomy" id="3712"/>
    <lineage>
        <taxon>Eukaryota</taxon>
        <taxon>Viridiplantae</taxon>
        <taxon>Streptophyta</taxon>
        <taxon>Embryophyta</taxon>
        <taxon>Tracheophyta</taxon>
        <taxon>Spermatophyta</taxon>
        <taxon>Magnoliopsida</taxon>
        <taxon>eudicotyledons</taxon>
        <taxon>Gunneridae</taxon>
        <taxon>Pentapetalae</taxon>
        <taxon>rosids</taxon>
        <taxon>malvids</taxon>
        <taxon>Brassicales</taxon>
        <taxon>Brassicaceae</taxon>
        <taxon>Brassiceae</taxon>
        <taxon>Brassica</taxon>
    </lineage>
</organism>
<accession>A0A3P6AT71</accession>
<dbReference type="PROSITE" id="PS50303">
    <property type="entry name" value="PUM_HD"/>
    <property type="match status" value="1"/>
</dbReference>
<dbReference type="GO" id="GO:0006417">
    <property type="term" value="P:regulation of translation"/>
    <property type="evidence" value="ECO:0007669"/>
    <property type="project" value="UniProtKB-KW"/>
</dbReference>
<sequence length="391" mass="44618">MSDNSPFSMSTMFNALQQIHLLNTRLKRLFNLMTSCEGVGQFKDLISTFDQSQLQMMASMLTSDSEYFMEVVRNKYGSRRVQKLPRSVGQFKDLTSTFDQSQLQMMASLLTSDSEYFMEVASNKYGSRRVQKLLGISDDVDAFFYGAILQRFFDIMTDKYASYAGPALRFRGPQAANVSLGFAQDRPGYVAILATVVFDQVKKHVMYKYVLHYALDIARKQHGCIALNEVLTDADDPLYRNRLLDVVARDALFLSNDPWGNFVVQHVLKLYDLRCTYHVAVSLRGHCVDLSFKKYGSYIVEKLLEAEVSMGMVVVELLKCDGDRLMRLARSEFGNFVVLKALNVTQEMNRVDLFWDLVQKLMPLRPLLLRSHGDNIANVLETCSIATRYSN</sequence>
<evidence type="ECO:0000259" key="7">
    <source>
        <dbReference type="PROSITE" id="PS50303"/>
    </source>
</evidence>
<keyword evidence="2" id="KW-0963">Cytoplasm</keyword>
<evidence type="ECO:0000256" key="2">
    <source>
        <dbReference type="ARBA" id="ARBA00022490"/>
    </source>
</evidence>